<dbReference type="PROSITE" id="PS51192">
    <property type="entry name" value="HELICASE_ATP_BIND_1"/>
    <property type="match status" value="1"/>
</dbReference>
<dbReference type="InterPro" id="IPR004179">
    <property type="entry name" value="Sec63-dom"/>
</dbReference>
<evidence type="ECO:0000313" key="22">
    <source>
        <dbReference type="Proteomes" id="UP001178508"/>
    </source>
</evidence>
<dbReference type="CDD" id="cd18795">
    <property type="entry name" value="SF2_C_Ski2"/>
    <property type="match status" value="1"/>
</dbReference>
<feature type="region of interest" description="Disordered" evidence="18">
    <location>
        <begin position="1126"/>
        <end position="1145"/>
    </location>
</feature>
<dbReference type="GO" id="GO:0007131">
    <property type="term" value="P:reciprocal meiotic recombination"/>
    <property type="evidence" value="ECO:0007669"/>
    <property type="project" value="UniProtKB-ARBA"/>
</dbReference>
<gene>
    <name evidence="21" type="ORF">XNOV1_A027662</name>
</gene>
<evidence type="ECO:0000256" key="16">
    <source>
        <dbReference type="ARBA" id="ARBA00071159"/>
    </source>
</evidence>
<dbReference type="CDD" id="cd18023">
    <property type="entry name" value="DEXHc_HFM1"/>
    <property type="match status" value="1"/>
</dbReference>
<feature type="compositionally biased region" description="Low complexity" evidence="18">
    <location>
        <begin position="169"/>
        <end position="187"/>
    </location>
</feature>
<dbReference type="Pfam" id="PF00270">
    <property type="entry name" value="DEAD"/>
    <property type="match status" value="1"/>
</dbReference>
<feature type="domain" description="Helicase C-terminal" evidence="20">
    <location>
        <begin position="540"/>
        <end position="725"/>
    </location>
</feature>
<keyword evidence="3" id="KW-0479">Metal-binding</keyword>
<accession>A0AAV1GI81</accession>
<keyword evidence="22" id="KW-1185">Reference proteome</keyword>
<reference evidence="21" key="1">
    <citation type="submission" date="2023-08" db="EMBL/GenBank/DDBJ databases">
        <authorList>
            <person name="Alioto T."/>
            <person name="Alioto T."/>
            <person name="Gomez Garrido J."/>
        </authorList>
    </citation>
    <scope>NUCLEOTIDE SEQUENCE</scope>
</reference>
<comment type="catalytic activity">
    <reaction evidence="12">
        <text>Couples ATP hydrolysis with the unwinding of duplex DNA by translocating in the 3'-5' direction.</text>
        <dbReference type="EC" id="5.6.2.4"/>
    </reaction>
</comment>
<dbReference type="Proteomes" id="UP001178508">
    <property type="component" value="Chromosome 14"/>
</dbReference>
<dbReference type="InterPro" id="IPR014001">
    <property type="entry name" value="Helicase_ATP-bd"/>
</dbReference>
<keyword evidence="7 21" id="KW-0347">Helicase</keyword>
<dbReference type="FunFam" id="1.10.10.10:FF:000012">
    <property type="entry name" value="U5 small nuclear ribonucleoprotein helicase"/>
    <property type="match status" value="1"/>
</dbReference>
<dbReference type="SMART" id="SM00490">
    <property type="entry name" value="HELICc"/>
    <property type="match status" value="1"/>
</dbReference>
<feature type="compositionally biased region" description="Polar residues" evidence="18">
    <location>
        <begin position="188"/>
        <end position="202"/>
    </location>
</feature>
<dbReference type="Pfam" id="PF00271">
    <property type="entry name" value="Helicase_C"/>
    <property type="match status" value="1"/>
</dbReference>
<evidence type="ECO:0000256" key="13">
    <source>
        <dbReference type="ARBA" id="ARBA00034808"/>
    </source>
</evidence>
<dbReference type="PROSITE" id="PS51194">
    <property type="entry name" value="HELICASE_CTER"/>
    <property type="match status" value="1"/>
</dbReference>
<dbReference type="SUPFAM" id="SSF52540">
    <property type="entry name" value="P-loop containing nucleoside triphosphate hydrolases"/>
    <property type="match status" value="1"/>
</dbReference>
<evidence type="ECO:0000256" key="5">
    <source>
        <dbReference type="ARBA" id="ARBA00022771"/>
    </source>
</evidence>
<dbReference type="PANTHER" id="PTHR47835:SF3">
    <property type="entry name" value="HELICASE FOR MEIOSIS 1"/>
    <property type="match status" value="1"/>
</dbReference>
<evidence type="ECO:0000256" key="1">
    <source>
        <dbReference type="ARBA" id="ARBA00001947"/>
    </source>
</evidence>
<dbReference type="Gene3D" id="1.10.3380.10">
    <property type="entry name" value="Sec63 N-terminal domain-like domain"/>
    <property type="match status" value="1"/>
</dbReference>
<dbReference type="FunFam" id="1.10.3380.10:FF:000006">
    <property type="entry name" value="probable ATP-dependent DNA helicase HFM1 isoform X1"/>
    <property type="match status" value="1"/>
</dbReference>
<evidence type="ECO:0000256" key="4">
    <source>
        <dbReference type="ARBA" id="ARBA00022741"/>
    </source>
</evidence>
<comment type="cofactor">
    <cofactor evidence="1">
        <name>Zn(2+)</name>
        <dbReference type="ChEBI" id="CHEBI:29105"/>
    </cofactor>
</comment>
<evidence type="ECO:0000256" key="17">
    <source>
        <dbReference type="ARBA" id="ARBA00093665"/>
    </source>
</evidence>
<dbReference type="Pfam" id="PF02889">
    <property type="entry name" value="Sec63"/>
    <property type="match status" value="1"/>
</dbReference>
<evidence type="ECO:0000256" key="14">
    <source>
        <dbReference type="ARBA" id="ARBA00048988"/>
    </source>
</evidence>
<evidence type="ECO:0000256" key="10">
    <source>
        <dbReference type="ARBA" id="ARBA00023235"/>
    </source>
</evidence>
<feature type="region of interest" description="Disordered" evidence="18">
    <location>
        <begin position="168"/>
        <end position="224"/>
    </location>
</feature>
<dbReference type="Pfam" id="PF23445">
    <property type="entry name" value="WHD_SNRNP200"/>
    <property type="match status" value="1"/>
</dbReference>
<dbReference type="Gene3D" id="1.10.10.10">
    <property type="entry name" value="Winged helix-like DNA-binding domain superfamily/Winged helix DNA-binding domain"/>
    <property type="match status" value="1"/>
</dbReference>
<dbReference type="GO" id="GO:0008270">
    <property type="term" value="F:zinc ion binding"/>
    <property type="evidence" value="ECO:0007669"/>
    <property type="project" value="UniProtKB-KW"/>
</dbReference>
<keyword evidence="9" id="KW-0067">ATP-binding</keyword>
<dbReference type="SUPFAM" id="SSF46785">
    <property type="entry name" value="Winged helix' DNA-binding domain"/>
    <property type="match status" value="1"/>
</dbReference>
<evidence type="ECO:0000256" key="3">
    <source>
        <dbReference type="ARBA" id="ARBA00022723"/>
    </source>
</evidence>
<evidence type="ECO:0000259" key="19">
    <source>
        <dbReference type="PROSITE" id="PS51192"/>
    </source>
</evidence>
<keyword evidence="11" id="KW-0469">Meiosis</keyword>
<evidence type="ECO:0000256" key="9">
    <source>
        <dbReference type="ARBA" id="ARBA00022840"/>
    </source>
</evidence>
<dbReference type="PANTHER" id="PTHR47835">
    <property type="entry name" value="HFM1, ATP DEPENDENT DNA HELICASE HOMOLOG"/>
    <property type="match status" value="1"/>
</dbReference>
<feature type="domain" description="Helicase ATP-binding" evidence="19">
    <location>
        <begin position="312"/>
        <end position="499"/>
    </location>
</feature>
<organism evidence="21 22">
    <name type="scientific">Xyrichtys novacula</name>
    <name type="common">Pearly razorfish</name>
    <name type="synonym">Hemipteronotus novacula</name>
    <dbReference type="NCBI Taxonomy" id="13765"/>
    <lineage>
        <taxon>Eukaryota</taxon>
        <taxon>Metazoa</taxon>
        <taxon>Chordata</taxon>
        <taxon>Craniata</taxon>
        <taxon>Vertebrata</taxon>
        <taxon>Euteleostomi</taxon>
        <taxon>Actinopterygii</taxon>
        <taxon>Neopterygii</taxon>
        <taxon>Teleostei</taxon>
        <taxon>Neoteleostei</taxon>
        <taxon>Acanthomorphata</taxon>
        <taxon>Eupercaria</taxon>
        <taxon>Labriformes</taxon>
        <taxon>Labridae</taxon>
        <taxon>Xyrichtys</taxon>
    </lineage>
</organism>
<dbReference type="InterPro" id="IPR011545">
    <property type="entry name" value="DEAD/DEAH_box_helicase_dom"/>
</dbReference>
<dbReference type="InterPro" id="IPR001650">
    <property type="entry name" value="Helicase_C-like"/>
</dbReference>
<name>A0AAV1GI81_XYRNO</name>
<evidence type="ECO:0000313" key="21">
    <source>
        <dbReference type="EMBL" id="CAJ1071882.1"/>
    </source>
</evidence>
<dbReference type="InterPro" id="IPR057842">
    <property type="entry name" value="WH_MER3"/>
</dbReference>
<dbReference type="EMBL" id="OY660877">
    <property type="protein sequence ID" value="CAJ1071882.1"/>
    <property type="molecule type" value="Genomic_DNA"/>
</dbReference>
<evidence type="ECO:0000256" key="7">
    <source>
        <dbReference type="ARBA" id="ARBA00022806"/>
    </source>
</evidence>
<dbReference type="GO" id="GO:0016787">
    <property type="term" value="F:hydrolase activity"/>
    <property type="evidence" value="ECO:0007669"/>
    <property type="project" value="UniProtKB-KW"/>
</dbReference>
<dbReference type="SMART" id="SM00973">
    <property type="entry name" value="Sec63"/>
    <property type="match status" value="1"/>
</dbReference>
<dbReference type="FunFam" id="3.40.50.300:FF:000950">
    <property type="entry name" value="probable ATP-dependent DNA helicase HFM1"/>
    <property type="match status" value="1"/>
</dbReference>
<dbReference type="EC" id="5.6.2.4" evidence="13"/>
<evidence type="ECO:0000256" key="8">
    <source>
        <dbReference type="ARBA" id="ARBA00022833"/>
    </source>
</evidence>
<keyword evidence="6" id="KW-0378">Hydrolase</keyword>
<keyword evidence="10" id="KW-0413">Isomerase</keyword>
<comment type="catalytic activity">
    <reaction evidence="14">
        <text>ATP + H2O = ADP + phosphate + H(+)</text>
        <dbReference type="Rhea" id="RHEA:13065"/>
        <dbReference type="ChEBI" id="CHEBI:15377"/>
        <dbReference type="ChEBI" id="CHEBI:15378"/>
        <dbReference type="ChEBI" id="CHEBI:30616"/>
        <dbReference type="ChEBI" id="CHEBI:43474"/>
        <dbReference type="ChEBI" id="CHEBI:456216"/>
        <dbReference type="EC" id="5.6.2.4"/>
    </reaction>
</comment>
<dbReference type="GO" id="GO:0043138">
    <property type="term" value="F:3'-5' DNA helicase activity"/>
    <property type="evidence" value="ECO:0007669"/>
    <property type="project" value="UniProtKB-EC"/>
</dbReference>
<feature type="region of interest" description="Disordered" evidence="18">
    <location>
        <begin position="88"/>
        <end position="113"/>
    </location>
</feature>
<keyword evidence="8" id="KW-0862">Zinc</keyword>
<dbReference type="FunFam" id="3.40.50.300:FF:001076">
    <property type="entry name" value="ATP-dependent DNA helicase MER3"/>
    <property type="match status" value="1"/>
</dbReference>
<dbReference type="InterPro" id="IPR052247">
    <property type="entry name" value="Meiotic_Crossover_Helicase"/>
</dbReference>
<dbReference type="GO" id="GO:0003676">
    <property type="term" value="F:nucleic acid binding"/>
    <property type="evidence" value="ECO:0007669"/>
    <property type="project" value="InterPro"/>
</dbReference>
<protein>
    <recommendedName>
        <fullName evidence="16">Probable ATP-dependent DNA helicase HFM1</fullName>
        <ecNumber evidence="13">5.6.2.4</ecNumber>
    </recommendedName>
    <alternativeName>
        <fullName evidence="17">DNA 3'-5' helicase HFM1</fullName>
    </alternativeName>
</protein>
<dbReference type="Gene3D" id="3.40.50.300">
    <property type="entry name" value="P-loop containing nucleotide triphosphate hydrolases"/>
    <property type="match status" value="2"/>
</dbReference>
<dbReference type="SUPFAM" id="SSF158702">
    <property type="entry name" value="Sec63 N-terminal domain-like"/>
    <property type="match status" value="1"/>
</dbReference>
<evidence type="ECO:0000256" key="12">
    <source>
        <dbReference type="ARBA" id="ARBA00034617"/>
    </source>
</evidence>
<comment type="function">
    <text evidence="15">Required for crossover formation and complete synapsis of homologous chromosomes during meiosis.</text>
</comment>
<feature type="region of interest" description="Disordered" evidence="18">
    <location>
        <begin position="236"/>
        <end position="256"/>
    </location>
</feature>
<proteinExistence type="inferred from homology"/>
<sequence>MLYPDDYVLSLDNLFFEIPIAHEAMPVHQEASPWQLEAPPSLSQIPDTQNMEKEAETISSFYRFSQKPKKFPPPFKGSAGLKVLPSKINSSHSYTDDEKEIESQGGSSTSRCGGLWEGEEFRAYSQGACQRVRGGDETLLDSAYTSVHRTSLPLDPCPQRSLFKVQVFNNGGDSSNTDDLGSSSGSSQTASRPQTFPSQVSMATAPPPPALQPPRATVGQAAPPFFLGPPFSPLPVGSSAASGRPPQQAAHAEMQDKGTKRAYVPPMTPQPLCLKGSSESGVLRPVSEIPAKFRSVFSNFPFFNYVQSKALDDVLYTGKNFVACAPTGSGKTVLFELAIIRLLMETSEPWTDVKVVYMAPIKALCSQCFESWNNKFGPLGLSCKELTGDTQIDDFFEIQNSNIILTTPEKWDSMTRKWKDNCLLQLVRLFLIDEVHVVKDATRGATLEVVVSRMKTINAYRTAQSPEKDLRMRFVAVSATIPNIYDIADWLSDESGPATYLDMDESHRPVKLRKVVLGFPCSPNQTEFKFDLSLNYRMANIIQTYSEQKPSLVFCSTRKGAQQSATVLAKEACFIMSIEHKQRLIQYANSILDSKLRDLVMLGVGFHHAGVDLSDRKLIEKAFTLGDLPVLFTTRTLAMGVNLPAHLVVIKSTMQYVSGACEEYSEADLLQMIGRAGRPQFDTTATAVIMTKMQTKDKYMKLMSGMEIIESSLHSHLVEHLNAEIVLQTISDVNMALDWIRSTLLYIRALKNPTHYGFSADLDRYGIEAKLQELCLKNLNSLSSLGLIDMDEDINIKPTEVGRLMARYCVAFDTMKLFSKVAGTESLSDLIELVSKSKEFNDIQLRVNERRQLNTLNKDKYRVTIRFPMEGKIKSSEMKVNCLIQAQLGSISIPEFGLTQDTAKIFKIGMRISKCLSEFVSQTSKTSFSALLNSLILAKCFRAKLWENSPYVSRQLEKIGPTLSAAMVNAGLTTFSKIQQTNPRELELILNRHPPFGNQIKESAVHLPKYEVKLEQLPRYGCNTAEIVVKVNLTNQAQLLSRRTAPDYHYVSLIVGDSDNKVVFLQKLADFVLLKCGSWSKKIEVAKASKGAEISISLISSEYVGLDIQQKFSVYYSEARRFLRDDPSHTSNDLSGQRQQHSKLQPLPSVQAEALRENVASATESDLCNKRQCNHFCKNKDLCGHPCCKEGVSVALKRSANQESSFSSYLSDLKSRSETLAQTPVKRLKMRMSEELVSVNMQEFSYKPKERLPTVSRYGVNLYEDALTPHTEILDLKGGDFPDADIGSSVWMNDEPQNKKHSVNQINSTNCANSKKSSVVSVQGSHCKNTPYSQIPTVSFDLGDEWDDWEDFDDENLLHVSAASAKPEIQKPVDHNKPGLTAKATPMLLHQQCVTTSVRTPLRSISPTLGPEFRRPSSSVRPQNRLTLDCSKKRQNSIEDIIITKPEILPPKPQTHVGLLTRRFDFFSTVSSPDNTEFHVSGSNKSKEEEAFTGIFDGIF</sequence>
<dbReference type="InterPro" id="IPR036388">
    <property type="entry name" value="WH-like_DNA-bd_sf"/>
</dbReference>
<evidence type="ECO:0000256" key="2">
    <source>
        <dbReference type="ARBA" id="ARBA00010140"/>
    </source>
</evidence>
<dbReference type="InterPro" id="IPR036390">
    <property type="entry name" value="WH_DNA-bd_sf"/>
</dbReference>
<comment type="similarity">
    <text evidence="2">Belongs to the helicase family. SKI2 subfamily.</text>
</comment>
<evidence type="ECO:0000259" key="20">
    <source>
        <dbReference type="PROSITE" id="PS51194"/>
    </source>
</evidence>
<feature type="compositionally biased region" description="Polar residues" evidence="18">
    <location>
        <begin position="1129"/>
        <end position="1143"/>
    </location>
</feature>
<evidence type="ECO:0000256" key="6">
    <source>
        <dbReference type="ARBA" id="ARBA00022801"/>
    </source>
</evidence>
<evidence type="ECO:0000256" key="18">
    <source>
        <dbReference type="SAM" id="MobiDB-lite"/>
    </source>
</evidence>
<keyword evidence="5" id="KW-0863">Zinc-finger</keyword>
<dbReference type="InterPro" id="IPR027417">
    <property type="entry name" value="P-loop_NTPase"/>
</dbReference>
<keyword evidence="4" id="KW-0547">Nucleotide-binding</keyword>
<dbReference type="SMART" id="SM00487">
    <property type="entry name" value="DEXDc"/>
    <property type="match status" value="1"/>
</dbReference>
<dbReference type="GO" id="GO:0005524">
    <property type="term" value="F:ATP binding"/>
    <property type="evidence" value="ECO:0007669"/>
    <property type="project" value="UniProtKB-KW"/>
</dbReference>
<evidence type="ECO:0000256" key="15">
    <source>
        <dbReference type="ARBA" id="ARBA00059912"/>
    </source>
</evidence>
<evidence type="ECO:0000256" key="11">
    <source>
        <dbReference type="ARBA" id="ARBA00023254"/>
    </source>
</evidence>